<name>X1R4D8_9ZZZZ</name>
<dbReference type="AlphaFoldDB" id="X1R4D8"/>
<comment type="caution">
    <text evidence="1">The sequence shown here is derived from an EMBL/GenBank/DDBJ whole genome shotgun (WGS) entry which is preliminary data.</text>
</comment>
<gene>
    <name evidence="1" type="ORF">S12H4_20445</name>
</gene>
<proteinExistence type="predicted"/>
<sequence length="200" mass="21876">MNALIECGVTVHQAVSPFTVVGKSYPVGSYVVKAAQAFRPHVRSMFEPQDYPDDIPYPGADPIPPYDSAGWTLAYDMGIEFDRVYEGFDGPFEELADVVDPPKGKIPQFNAEGYLLSPETNDAIVAVNRLIGTGHEIYRLKEPSELGGKVWPPGTYYIEAQSSTGYLLMKMAEDIGLDFVSVDTSPEGDALLLKPVRIGL</sequence>
<accession>X1R4D8</accession>
<organism evidence="1">
    <name type="scientific">marine sediment metagenome</name>
    <dbReference type="NCBI Taxonomy" id="412755"/>
    <lineage>
        <taxon>unclassified sequences</taxon>
        <taxon>metagenomes</taxon>
        <taxon>ecological metagenomes</taxon>
    </lineage>
</organism>
<dbReference type="EMBL" id="BARW01010371">
    <property type="protein sequence ID" value="GAI75418.1"/>
    <property type="molecule type" value="Genomic_DNA"/>
</dbReference>
<feature type="non-terminal residue" evidence="1">
    <location>
        <position position="200"/>
    </location>
</feature>
<protein>
    <submittedName>
        <fullName evidence="1">Uncharacterized protein</fullName>
    </submittedName>
</protein>
<evidence type="ECO:0000313" key="1">
    <source>
        <dbReference type="EMBL" id="GAI75418.1"/>
    </source>
</evidence>
<reference evidence="1" key="1">
    <citation type="journal article" date="2014" name="Front. Microbiol.">
        <title>High frequency of phylogenetically diverse reductive dehalogenase-homologous genes in deep subseafloor sedimentary metagenomes.</title>
        <authorList>
            <person name="Kawai M."/>
            <person name="Futagami T."/>
            <person name="Toyoda A."/>
            <person name="Takaki Y."/>
            <person name="Nishi S."/>
            <person name="Hori S."/>
            <person name="Arai W."/>
            <person name="Tsubouchi T."/>
            <person name="Morono Y."/>
            <person name="Uchiyama I."/>
            <person name="Ito T."/>
            <person name="Fujiyama A."/>
            <person name="Inagaki F."/>
            <person name="Takami H."/>
        </authorList>
    </citation>
    <scope>NUCLEOTIDE SEQUENCE</scope>
    <source>
        <strain evidence="1">Expedition CK06-06</strain>
    </source>
</reference>